<dbReference type="PROSITE" id="PS50006">
    <property type="entry name" value="FHA_DOMAIN"/>
    <property type="match status" value="1"/>
</dbReference>
<organism evidence="3 4">
    <name type="scientific">Brasilonema sennae CENA114</name>
    <dbReference type="NCBI Taxonomy" id="415709"/>
    <lineage>
        <taxon>Bacteria</taxon>
        <taxon>Bacillati</taxon>
        <taxon>Cyanobacteriota</taxon>
        <taxon>Cyanophyceae</taxon>
        <taxon>Nostocales</taxon>
        <taxon>Scytonemataceae</taxon>
        <taxon>Brasilonema</taxon>
        <taxon>Bromeliae group (in: Brasilonema)</taxon>
    </lineage>
</organism>
<feature type="domain" description="FHA" evidence="2">
    <location>
        <begin position="29"/>
        <end position="78"/>
    </location>
</feature>
<dbReference type="EMBL" id="CP030120">
    <property type="protein sequence ID" value="QDL12764.1"/>
    <property type="molecule type" value="Genomic_DNA"/>
</dbReference>
<proteinExistence type="predicted"/>
<dbReference type="InterPro" id="IPR000253">
    <property type="entry name" value="FHA_dom"/>
</dbReference>
<keyword evidence="3" id="KW-0614">Plasmid</keyword>
<evidence type="ECO:0000313" key="4">
    <source>
        <dbReference type="Proteomes" id="UP000503129"/>
    </source>
</evidence>
<evidence type="ECO:0000259" key="2">
    <source>
        <dbReference type="PROSITE" id="PS50006"/>
    </source>
</evidence>
<dbReference type="KEGG" id="bsen:DP114_34010"/>
<evidence type="ECO:0000256" key="1">
    <source>
        <dbReference type="SAM" id="MobiDB-lite"/>
    </source>
</evidence>
<sequence length="331" mass="36541">MKVKIFNLVKNVQVSLLDFDEILAHKDRCLLGRSPDCDIVLDSPDISRVHGNFFRQNGEIYYTDIGSKNGSKVNDKITELNQNYLLNSGDVIEAGEFVITIAESVEVPEDVTIVKALDVTVISPKRINTEVQPAENSGALVKVPAPNPEDNDPKYQTKVLFVAINQRIISELKAAGNLTRETYIKTVRQARETVENKKLIDPEELEKEAQKYWQSLSKGTSTLGSRLGSATVKGATNLGTRLGSAAKAAFSAAWKEMTAPKSNFEKEPSQSQAISHPPEAIISEENPIQPSNPELNQPTTETNLHPTRSEDTTDLNLENQVKDKLPEECSN</sequence>
<geneLocation type="plasmid" evidence="4">
    <name>pboct2</name>
</geneLocation>
<feature type="compositionally biased region" description="Polar residues" evidence="1">
    <location>
        <begin position="286"/>
        <end position="306"/>
    </location>
</feature>
<reference evidence="3 4" key="1">
    <citation type="submission" date="2018-06" db="EMBL/GenBank/DDBJ databases">
        <title>Comparative genomics of Brasilonema spp. strains.</title>
        <authorList>
            <person name="Alvarenga D.O."/>
            <person name="Fiore M.F."/>
            <person name="Varani A.M."/>
        </authorList>
    </citation>
    <scope>NUCLEOTIDE SEQUENCE [LARGE SCALE GENOMIC DNA]</scope>
    <source>
        <strain evidence="3 4">CENA114</strain>
        <plasmid evidence="4">pboct2</plasmid>
    </source>
</reference>
<dbReference type="InterPro" id="IPR008984">
    <property type="entry name" value="SMAD_FHA_dom_sf"/>
</dbReference>
<dbReference type="RefSeq" id="WP_169264112.1">
    <property type="nucleotide sequence ID" value="NZ_CAWOXK010000003.1"/>
</dbReference>
<dbReference type="Pfam" id="PF00498">
    <property type="entry name" value="FHA"/>
    <property type="match status" value="1"/>
</dbReference>
<dbReference type="InterPro" id="IPR050923">
    <property type="entry name" value="Cell_Proc_Reg/RNA_Proc"/>
</dbReference>
<dbReference type="CDD" id="cd00060">
    <property type="entry name" value="FHA"/>
    <property type="match status" value="1"/>
</dbReference>
<accession>A0A856MR12</accession>
<dbReference type="Gene3D" id="2.60.200.20">
    <property type="match status" value="1"/>
</dbReference>
<dbReference type="SUPFAM" id="SSF49879">
    <property type="entry name" value="SMAD/FHA domain"/>
    <property type="match status" value="1"/>
</dbReference>
<dbReference type="SMART" id="SM00240">
    <property type="entry name" value="FHA"/>
    <property type="match status" value="1"/>
</dbReference>
<dbReference type="PANTHER" id="PTHR23308">
    <property type="entry name" value="NUCLEAR INHIBITOR OF PROTEIN PHOSPHATASE-1"/>
    <property type="match status" value="1"/>
</dbReference>
<dbReference type="AlphaFoldDB" id="A0A856MR12"/>
<name>A0A856MR12_9CYAN</name>
<gene>
    <name evidence="3" type="ORF">DP114_34010</name>
</gene>
<evidence type="ECO:0000313" key="3">
    <source>
        <dbReference type="EMBL" id="QDL12764.1"/>
    </source>
</evidence>
<feature type="compositionally biased region" description="Basic and acidic residues" evidence="1">
    <location>
        <begin position="320"/>
        <end position="331"/>
    </location>
</feature>
<dbReference type="Proteomes" id="UP000503129">
    <property type="component" value="Plasmid pBOCT2"/>
</dbReference>
<keyword evidence="4" id="KW-1185">Reference proteome</keyword>
<feature type="region of interest" description="Disordered" evidence="1">
    <location>
        <begin position="262"/>
        <end position="331"/>
    </location>
</feature>
<protein>
    <recommendedName>
        <fullName evidence="2">FHA domain-containing protein</fullName>
    </recommendedName>
</protein>